<sequence length="221" mass="22517">MQQFATTSPITAVLDIPAGRIQFIAADRADTTVEIRPADAAKGRDVKAAEQITVDYRDGVLRIETPAPQHKLLGNSGVVEVTVQLPAGSRVEAKTAAGEVRGVGRLGDVTVEGAQGSIELDESAAASLTLLHGDITVGRLTGSAQITTQHGDIRVAEAVAGALVLRTQSGNISADAARGVSASLDAGTTHGRIRNALSNTGGAGVTIQATTAHGDITARSL</sequence>
<keyword evidence="3" id="KW-1185">Reference proteome</keyword>
<comment type="caution">
    <text evidence="2">The sequence shown here is derived from an EMBL/GenBank/DDBJ whole genome shotgun (WGS) entry which is preliminary data.</text>
</comment>
<dbReference type="EMBL" id="LLZH01000285">
    <property type="protein sequence ID" value="KUL28794.1"/>
    <property type="molecule type" value="Genomic_DNA"/>
</dbReference>
<protein>
    <recommendedName>
        <fullName evidence="1">DUF4097 domain-containing protein</fullName>
    </recommendedName>
</protein>
<name>A0A117MPK9_9ACTN</name>
<reference evidence="2 3" key="1">
    <citation type="submission" date="2015-10" db="EMBL/GenBank/DDBJ databases">
        <authorList>
            <person name="Gilbert D.G."/>
        </authorList>
    </citation>
    <scope>NUCLEOTIDE SEQUENCE [LARGE SCALE GENOMIC DNA]</scope>
    <source>
        <strain evidence="2 3">NRRL B-16712</strain>
    </source>
</reference>
<dbReference type="Pfam" id="PF13349">
    <property type="entry name" value="DUF4097"/>
    <property type="match status" value="1"/>
</dbReference>
<organism evidence="2 3">
    <name type="scientific">Actinoplanes awajinensis subsp. mycoplanecinus</name>
    <dbReference type="NCBI Taxonomy" id="135947"/>
    <lineage>
        <taxon>Bacteria</taxon>
        <taxon>Bacillati</taxon>
        <taxon>Actinomycetota</taxon>
        <taxon>Actinomycetes</taxon>
        <taxon>Micromonosporales</taxon>
        <taxon>Micromonosporaceae</taxon>
        <taxon>Actinoplanes</taxon>
    </lineage>
</organism>
<accession>A0A117MPK9</accession>
<evidence type="ECO:0000259" key="1">
    <source>
        <dbReference type="Pfam" id="PF13349"/>
    </source>
</evidence>
<dbReference type="Proteomes" id="UP000053244">
    <property type="component" value="Unassembled WGS sequence"/>
</dbReference>
<proteinExistence type="predicted"/>
<gene>
    <name evidence="2" type="ORF">ADL15_30920</name>
</gene>
<feature type="domain" description="DUF4097" evidence="1">
    <location>
        <begin position="21"/>
        <end position="218"/>
    </location>
</feature>
<dbReference type="OrthoDB" id="3252095at2"/>
<dbReference type="AlphaFoldDB" id="A0A117MPK9"/>
<evidence type="ECO:0000313" key="2">
    <source>
        <dbReference type="EMBL" id="KUL28794.1"/>
    </source>
</evidence>
<dbReference type="RefSeq" id="WP_067698607.1">
    <property type="nucleotide sequence ID" value="NZ_LLZH01000285.1"/>
</dbReference>
<evidence type="ECO:0000313" key="3">
    <source>
        <dbReference type="Proteomes" id="UP000053244"/>
    </source>
</evidence>
<dbReference type="InterPro" id="IPR025164">
    <property type="entry name" value="Toastrack_DUF4097"/>
</dbReference>